<reference evidence="3" key="1">
    <citation type="submission" date="2020-08" db="EMBL/GenBank/DDBJ databases">
        <title>Novel species isolated from subtropical streams in China.</title>
        <authorList>
            <person name="Lu H."/>
        </authorList>
    </citation>
    <scope>NUCLEOTIDE SEQUENCE</scope>
    <source>
        <strain evidence="3">KACC 12607</strain>
    </source>
</reference>
<dbReference type="Pfam" id="PF13386">
    <property type="entry name" value="DsbD_2"/>
    <property type="match status" value="1"/>
</dbReference>
<feature type="transmembrane region" description="Helical" evidence="1">
    <location>
        <begin position="183"/>
        <end position="211"/>
    </location>
</feature>
<dbReference type="RefSeq" id="WP_186914096.1">
    <property type="nucleotide sequence ID" value="NZ_JACOFV010000023.1"/>
</dbReference>
<dbReference type="PANTHER" id="PTHR42208:SF1">
    <property type="entry name" value="HEAVY METAL TRANSPORTER"/>
    <property type="match status" value="1"/>
</dbReference>
<organism evidence="3 4">
    <name type="scientific">Undibacterium jejuense</name>
    <dbReference type="NCBI Taxonomy" id="1344949"/>
    <lineage>
        <taxon>Bacteria</taxon>
        <taxon>Pseudomonadati</taxon>
        <taxon>Pseudomonadota</taxon>
        <taxon>Betaproteobacteria</taxon>
        <taxon>Burkholderiales</taxon>
        <taxon>Oxalobacteraceae</taxon>
        <taxon>Undibacterium</taxon>
    </lineage>
</organism>
<dbReference type="Proteomes" id="UP000634011">
    <property type="component" value="Unassembled WGS sequence"/>
</dbReference>
<evidence type="ECO:0000313" key="4">
    <source>
        <dbReference type="Proteomes" id="UP000634011"/>
    </source>
</evidence>
<accession>A0A923HKW9</accession>
<keyword evidence="1" id="KW-0812">Transmembrane</keyword>
<keyword evidence="1" id="KW-1133">Transmembrane helix</keyword>
<dbReference type="InterPro" id="IPR039447">
    <property type="entry name" value="UreH-like_TM_dom"/>
</dbReference>
<feature type="transmembrane region" description="Helical" evidence="1">
    <location>
        <begin position="75"/>
        <end position="98"/>
    </location>
</feature>
<dbReference type="PANTHER" id="PTHR42208">
    <property type="entry name" value="HEAVY METAL TRANSPORTER-RELATED"/>
    <property type="match status" value="1"/>
</dbReference>
<feature type="domain" description="Urease accessory protein UreH-like transmembrane" evidence="2">
    <location>
        <begin position="9"/>
        <end position="233"/>
    </location>
</feature>
<evidence type="ECO:0000313" key="3">
    <source>
        <dbReference type="EMBL" id="MBC3864155.1"/>
    </source>
</evidence>
<name>A0A923HKW9_9BURK</name>
<feature type="transmembrane region" description="Helical" evidence="1">
    <location>
        <begin position="6"/>
        <end position="32"/>
    </location>
</feature>
<protein>
    <submittedName>
        <fullName evidence="3">Sulfite exporter TauE/SafE family protein</fullName>
    </submittedName>
</protein>
<feature type="transmembrane region" description="Helical" evidence="1">
    <location>
        <begin position="104"/>
        <end position="130"/>
    </location>
</feature>
<feature type="transmembrane region" description="Helical" evidence="1">
    <location>
        <begin position="151"/>
        <end position="171"/>
    </location>
</feature>
<evidence type="ECO:0000256" key="1">
    <source>
        <dbReference type="SAM" id="Phobius"/>
    </source>
</evidence>
<gene>
    <name evidence="3" type="ORF">H8K32_18795</name>
</gene>
<sequence>MLTLPLALAALTAGIAGGVHCIGMCGGISTLLSKAAIRQTKIIPINIASIHKRSKVSDSTRSSLYFQMLLQSGRLTTYMLIGAMFGGLGSAGLVFGPYLLVHQILFIFGNLALLALGLRVLGFNLHFAWLSKIFSQFQQKLFERMPALKSGVRFPFLTGMVWGCLPCGLLYSVIPFALLSGDWFAGAMLMLLFGLSALPHLLVSQGIFAFASERKAPAWLRNAGGVSLIGLGLIGLWYFDMKQMPAFLCVMPAT</sequence>
<dbReference type="EMBL" id="JACOFV010000023">
    <property type="protein sequence ID" value="MBC3864155.1"/>
    <property type="molecule type" value="Genomic_DNA"/>
</dbReference>
<keyword evidence="4" id="KW-1185">Reference proteome</keyword>
<dbReference type="AlphaFoldDB" id="A0A923HKW9"/>
<feature type="transmembrane region" description="Helical" evidence="1">
    <location>
        <begin position="218"/>
        <end position="239"/>
    </location>
</feature>
<proteinExistence type="predicted"/>
<keyword evidence="1" id="KW-0472">Membrane</keyword>
<evidence type="ECO:0000259" key="2">
    <source>
        <dbReference type="Pfam" id="PF13386"/>
    </source>
</evidence>
<comment type="caution">
    <text evidence="3">The sequence shown here is derived from an EMBL/GenBank/DDBJ whole genome shotgun (WGS) entry which is preliminary data.</text>
</comment>